<dbReference type="HOGENOM" id="CLU_1185419_0_0_1"/>
<dbReference type="InParanoid" id="G4TZP3"/>
<reference evidence="1 2" key="1">
    <citation type="journal article" date="2011" name="PLoS Pathog.">
        <title>Endophytic Life Strategies Decoded by Genome and Transcriptome Analyses of the Mutualistic Root Symbiont Piriformospora indica.</title>
        <authorList>
            <person name="Zuccaro A."/>
            <person name="Lahrmann U."/>
            <person name="Guldener U."/>
            <person name="Langen G."/>
            <person name="Pfiffi S."/>
            <person name="Biedenkopf D."/>
            <person name="Wong P."/>
            <person name="Samans B."/>
            <person name="Grimm C."/>
            <person name="Basiewicz M."/>
            <person name="Murat C."/>
            <person name="Martin F."/>
            <person name="Kogel K.H."/>
        </authorList>
    </citation>
    <scope>NUCLEOTIDE SEQUENCE [LARGE SCALE GENOMIC DNA]</scope>
    <source>
        <strain evidence="1 2">DSM 11827</strain>
    </source>
</reference>
<dbReference type="Gene3D" id="3.30.40.10">
    <property type="entry name" value="Zinc/RING finger domain, C3HC4 (zinc finger)"/>
    <property type="match status" value="1"/>
</dbReference>
<gene>
    <name evidence="1" type="ORF">PIIN_10772</name>
</gene>
<keyword evidence="2" id="KW-1185">Reference proteome</keyword>
<sequence length="234" mass="26636">MSIIYHSESRICDYCLKRGITEWYSCLECPRDVCYQCLEPYTREAHTHLNGPGHAFALNRVRRTCRSCRVPITRNFLKCTECSTDVCMKCSIDTSYATGHRTRFGASHRFIHVKLQPVHPLNELEIISVRNRPTYDDWKCRICKGALQLGALVCLDCQDFDLCTQCVDKKEGARHARRTHHSMVFYILNVDGLLSTSSAAHFATSMDNLGASTSQLPLHESDIHDHEEPPPYAG</sequence>
<organism evidence="1 2">
    <name type="scientific">Serendipita indica (strain DSM 11827)</name>
    <name type="common">Root endophyte fungus</name>
    <name type="synonym">Piriformospora indica</name>
    <dbReference type="NCBI Taxonomy" id="1109443"/>
    <lineage>
        <taxon>Eukaryota</taxon>
        <taxon>Fungi</taxon>
        <taxon>Dikarya</taxon>
        <taxon>Basidiomycota</taxon>
        <taxon>Agaricomycotina</taxon>
        <taxon>Agaricomycetes</taxon>
        <taxon>Sebacinales</taxon>
        <taxon>Serendipitaceae</taxon>
        <taxon>Serendipita</taxon>
    </lineage>
</organism>
<comment type="caution">
    <text evidence="1">The sequence shown here is derived from an EMBL/GenBank/DDBJ whole genome shotgun (WGS) entry which is preliminary data.</text>
</comment>
<proteinExistence type="predicted"/>
<dbReference type="SUPFAM" id="SSF57850">
    <property type="entry name" value="RING/U-box"/>
    <property type="match status" value="1"/>
</dbReference>
<dbReference type="EMBL" id="CAFZ01000999">
    <property type="protein sequence ID" value="CCA76786.1"/>
    <property type="molecule type" value="Genomic_DNA"/>
</dbReference>
<dbReference type="InterPro" id="IPR013083">
    <property type="entry name" value="Znf_RING/FYVE/PHD"/>
</dbReference>
<evidence type="ECO:0008006" key="3">
    <source>
        <dbReference type="Google" id="ProtNLM"/>
    </source>
</evidence>
<evidence type="ECO:0000313" key="2">
    <source>
        <dbReference type="Proteomes" id="UP000007148"/>
    </source>
</evidence>
<dbReference type="InterPro" id="IPR046349">
    <property type="entry name" value="C1-like_sf"/>
</dbReference>
<evidence type="ECO:0000313" key="1">
    <source>
        <dbReference type="EMBL" id="CCA76786.1"/>
    </source>
</evidence>
<dbReference type="Proteomes" id="UP000007148">
    <property type="component" value="Unassembled WGS sequence"/>
</dbReference>
<protein>
    <recommendedName>
        <fullName evidence="3">ZZ-type domain-containing protein</fullName>
    </recommendedName>
</protein>
<dbReference type="AlphaFoldDB" id="G4TZP3"/>
<dbReference type="SUPFAM" id="SSF57889">
    <property type="entry name" value="Cysteine-rich domain"/>
    <property type="match status" value="1"/>
</dbReference>
<dbReference type="OrthoDB" id="3350428at2759"/>
<name>G4TZP3_SERID</name>
<accession>G4TZP3</accession>